<dbReference type="Pfam" id="PF08924">
    <property type="entry name" value="Rv2525c_GlyHyd-like"/>
    <property type="match status" value="1"/>
</dbReference>
<gene>
    <name evidence="2" type="ORF">GCM10010430_29630</name>
</gene>
<evidence type="ECO:0000259" key="1">
    <source>
        <dbReference type="Pfam" id="PF08924"/>
    </source>
</evidence>
<dbReference type="InterPro" id="IPR017853">
    <property type="entry name" value="GH"/>
</dbReference>
<proteinExistence type="predicted"/>
<feature type="domain" description="Rv2525c-like glycoside hydrolase-like" evidence="1">
    <location>
        <begin position="97"/>
        <end position="303"/>
    </location>
</feature>
<dbReference type="Proteomes" id="UP001500305">
    <property type="component" value="Unassembled WGS sequence"/>
</dbReference>
<reference evidence="3" key="1">
    <citation type="journal article" date="2019" name="Int. J. Syst. Evol. Microbiol.">
        <title>The Global Catalogue of Microorganisms (GCM) 10K type strain sequencing project: providing services to taxonomists for standard genome sequencing and annotation.</title>
        <authorList>
            <consortium name="The Broad Institute Genomics Platform"/>
            <consortium name="The Broad Institute Genome Sequencing Center for Infectious Disease"/>
            <person name="Wu L."/>
            <person name="Ma J."/>
        </authorList>
    </citation>
    <scope>NUCLEOTIDE SEQUENCE [LARGE SCALE GENOMIC DNA]</scope>
    <source>
        <strain evidence="3">JCM 7356</strain>
    </source>
</reference>
<accession>A0ABP5QW38</accession>
<organism evidence="2 3">
    <name type="scientific">Kitasatospora cystarginea</name>
    <dbReference type="NCBI Taxonomy" id="58350"/>
    <lineage>
        <taxon>Bacteria</taxon>
        <taxon>Bacillati</taxon>
        <taxon>Actinomycetota</taxon>
        <taxon>Actinomycetes</taxon>
        <taxon>Kitasatosporales</taxon>
        <taxon>Streptomycetaceae</taxon>
        <taxon>Kitasatospora</taxon>
    </lineage>
</organism>
<name>A0ABP5QW38_9ACTN</name>
<protein>
    <recommendedName>
        <fullName evidence="1">Rv2525c-like glycoside hydrolase-like domain-containing protein</fullName>
    </recommendedName>
</protein>
<dbReference type="Gene3D" id="3.20.20.80">
    <property type="entry name" value="Glycosidases"/>
    <property type="match status" value="1"/>
</dbReference>
<dbReference type="EMBL" id="BAAATR010000011">
    <property type="protein sequence ID" value="GAA2245788.1"/>
    <property type="molecule type" value="Genomic_DNA"/>
</dbReference>
<dbReference type="SUPFAM" id="SSF51445">
    <property type="entry name" value="(Trans)glycosidases"/>
    <property type="match status" value="1"/>
</dbReference>
<evidence type="ECO:0000313" key="3">
    <source>
        <dbReference type="Proteomes" id="UP001500305"/>
    </source>
</evidence>
<dbReference type="InterPro" id="IPR015020">
    <property type="entry name" value="Rv2525c-like_Glyco_Hydro-like"/>
</dbReference>
<comment type="caution">
    <text evidence="2">The sequence shown here is derived from an EMBL/GenBank/DDBJ whole genome shotgun (WGS) entry which is preliminary data.</text>
</comment>
<sequence length="312" mass="33199">MAGQYQRTVRYLRPAALSAASLVLLLATDRNVPLRGGRVVDAQAVAAVTRSVGGRLPGPPAVLPETGRGPEALPKRYFTGAGFDACSAPPLEAMALWRIASPYGAVGIYTSGSQRACDQSRLTADWVGQVRSMGWELVPTHVGLQAPCAKIKSKPRRIDPARAIQQGGEEAAEAVLSLQALGLGPGSPVYLDIEAYPPDDQTCSQAVVDFTLGWTQTLHSAGYHSGFYSSVNSGVADIIAAARAGSAPMPDVIWYARWDGRAVTDGQDAPPDDMWTRRQRIHQYRGSADETYAGTTLNIDRDQLDGLVAVGP</sequence>
<keyword evidence="3" id="KW-1185">Reference proteome</keyword>
<evidence type="ECO:0000313" key="2">
    <source>
        <dbReference type="EMBL" id="GAA2245788.1"/>
    </source>
</evidence>